<feature type="domain" description="HTH lysR-type" evidence="5">
    <location>
        <begin position="1"/>
        <end position="58"/>
    </location>
</feature>
<dbReference type="PROSITE" id="PS50931">
    <property type="entry name" value="HTH_LYSR"/>
    <property type="match status" value="1"/>
</dbReference>
<dbReference type="PANTHER" id="PTHR30126:SF39">
    <property type="entry name" value="HTH-TYPE TRANSCRIPTIONAL REGULATOR CYSL"/>
    <property type="match status" value="1"/>
</dbReference>
<keyword evidence="4" id="KW-0804">Transcription</keyword>
<dbReference type="FunFam" id="1.10.10.10:FF:000001">
    <property type="entry name" value="LysR family transcriptional regulator"/>
    <property type="match status" value="1"/>
</dbReference>
<keyword evidence="2" id="KW-0805">Transcription regulation</keyword>
<dbReference type="InterPro" id="IPR000847">
    <property type="entry name" value="LysR_HTH_N"/>
</dbReference>
<dbReference type="Pfam" id="PF03466">
    <property type="entry name" value="LysR_substrate"/>
    <property type="match status" value="1"/>
</dbReference>
<keyword evidence="7" id="KW-1185">Reference proteome</keyword>
<dbReference type="InterPro" id="IPR005119">
    <property type="entry name" value="LysR_subst-bd"/>
</dbReference>
<evidence type="ECO:0000313" key="6">
    <source>
        <dbReference type="EMBL" id="MBV2142203.1"/>
    </source>
</evidence>
<evidence type="ECO:0000313" key="7">
    <source>
        <dbReference type="Proteomes" id="UP000752297"/>
    </source>
</evidence>
<evidence type="ECO:0000256" key="1">
    <source>
        <dbReference type="ARBA" id="ARBA00009437"/>
    </source>
</evidence>
<dbReference type="GO" id="GO:0000976">
    <property type="term" value="F:transcription cis-regulatory region binding"/>
    <property type="evidence" value="ECO:0007669"/>
    <property type="project" value="TreeGrafter"/>
</dbReference>
<protein>
    <submittedName>
        <fullName evidence="6">LysR family transcriptional regulator</fullName>
    </submittedName>
</protein>
<dbReference type="RefSeq" id="WP_217676221.1">
    <property type="nucleotide sequence ID" value="NZ_JAHRVA010000001.1"/>
</dbReference>
<evidence type="ECO:0000256" key="3">
    <source>
        <dbReference type="ARBA" id="ARBA00023125"/>
    </source>
</evidence>
<dbReference type="CDD" id="cd08420">
    <property type="entry name" value="PBP2_CysL_like"/>
    <property type="match status" value="1"/>
</dbReference>
<dbReference type="PANTHER" id="PTHR30126">
    <property type="entry name" value="HTH-TYPE TRANSCRIPTIONAL REGULATOR"/>
    <property type="match status" value="1"/>
</dbReference>
<proteinExistence type="inferred from homology"/>
<evidence type="ECO:0000256" key="2">
    <source>
        <dbReference type="ARBA" id="ARBA00023015"/>
    </source>
</evidence>
<comment type="caution">
    <text evidence="6">The sequence shown here is derived from an EMBL/GenBank/DDBJ whole genome shotgun (WGS) entry which is preliminary data.</text>
</comment>
<organism evidence="6 7">
    <name type="scientific">Falsochrobactrum tianjinense</name>
    <dbReference type="NCBI Taxonomy" id="2706015"/>
    <lineage>
        <taxon>Bacteria</taxon>
        <taxon>Pseudomonadati</taxon>
        <taxon>Pseudomonadota</taxon>
        <taxon>Alphaproteobacteria</taxon>
        <taxon>Hyphomicrobiales</taxon>
        <taxon>Brucellaceae</taxon>
        <taxon>Falsochrobactrum</taxon>
    </lineage>
</organism>
<dbReference type="AlphaFoldDB" id="A0A949PKL6"/>
<sequence length="294" mass="32547">MTLEQLRIFIEVAQREHLTRASEALHLTPSAVSSAIRNLEERYGAMLFNRIGRRIELTGEGRLFLDEARATLAHAQATERMLSELGGGKRGILAIHASQTIASYWLPPYLAQFHATHPLIDVHLTLGNTESVTEATQKGLADIGLVEGAVQAPSLWLSKIGADRLIVVTRPDHQWSGKSQLKWDDLFAGQWILREHGSGTRSVFEDAMRAAGYNPSRLNIALQLPSNEAICSAVRSGNYATAISELVAAPYLAAGTLMHADFPLPQRQFLMLMHNKRYRTRALQSFANMLLNEA</sequence>
<evidence type="ECO:0000259" key="5">
    <source>
        <dbReference type="PROSITE" id="PS50931"/>
    </source>
</evidence>
<reference evidence="6 7" key="1">
    <citation type="submission" date="2021-06" db="EMBL/GenBank/DDBJ databases">
        <title>Falsochrobactrum tianjin sp.nov., a new petroleum-degrading bacteria isolated from oily soils.</title>
        <authorList>
            <person name="Chen G."/>
            <person name="Chen H."/>
            <person name="Tian J."/>
            <person name="Qing J."/>
            <person name="Zhong L."/>
            <person name="Ma W."/>
            <person name="Song Y."/>
            <person name="Cui X."/>
            <person name="Yan B."/>
        </authorList>
    </citation>
    <scope>NUCLEOTIDE SEQUENCE [LARGE SCALE GENOMIC DNA]</scope>
    <source>
        <strain evidence="6 7">TDYN1</strain>
    </source>
</reference>
<keyword evidence="3" id="KW-0238">DNA-binding</keyword>
<dbReference type="Proteomes" id="UP000752297">
    <property type="component" value="Unassembled WGS sequence"/>
</dbReference>
<dbReference type="Pfam" id="PF00126">
    <property type="entry name" value="HTH_1"/>
    <property type="match status" value="1"/>
</dbReference>
<gene>
    <name evidence="6" type="ORF">KUG47_01665</name>
</gene>
<accession>A0A949PKL6</accession>
<comment type="similarity">
    <text evidence="1">Belongs to the LysR transcriptional regulatory family.</text>
</comment>
<dbReference type="GO" id="GO:0003700">
    <property type="term" value="F:DNA-binding transcription factor activity"/>
    <property type="evidence" value="ECO:0007669"/>
    <property type="project" value="InterPro"/>
</dbReference>
<evidence type="ECO:0000256" key="4">
    <source>
        <dbReference type="ARBA" id="ARBA00023163"/>
    </source>
</evidence>
<name>A0A949PKL6_9HYPH</name>
<dbReference type="EMBL" id="JAHRVA010000001">
    <property type="protein sequence ID" value="MBV2142203.1"/>
    <property type="molecule type" value="Genomic_DNA"/>
</dbReference>